<evidence type="ECO:0000313" key="1">
    <source>
        <dbReference type="EMBL" id="CEK98043.1"/>
    </source>
</evidence>
<gene>
    <name evidence="1" type="primary">ORF217612</name>
</gene>
<name>A0A0B7BYJ7_9EUPU</name>
<dbReference type="AlphaFoldDB" id="A0A0B7BYJ7"/>
<protein>
    <submittedName>
        <fullName evidence="1">Uncharacterized protein</fullName>
    </submittedName>
</protein>
<accession>A0A0B7BYJ7</accession>
<proteinExistence type="predicted"/>
<feature type="non-terminal residue" evidence="1">
    <location>
        <position position="57"/>
    </location>
</feature>
<dbReference type="EMBL" id="HACG01051172">
    <property type="protein sequence ID" value="CEK98043.1"/>
    <property type="molecule type" value="Transcribed_RNA"/>
</dbReference>
<reference evidence="1" key="1">
    <citation type="submission" date="2014-12" db="EMBL/GenBank/DDBJ databases">
        <title>Insight into the proteome of Arion vulgaris.</title>
        <authorList>
            <person name="Aradska J."/>
            <person name="Bulat T."/>
            <person name="Smidak R."/>
            <person name="Sarate P."/>
            <person name="Gangsoo J."/>
            <person name="Sialana F."/>
            <person name="Bilban M."/>
            <person name="Lubec G."/>
        </authorList>
    </citation>
    <scope>NUCLEOTIDE SEQUENCE</scope>
    <source>
        <tissue evidence="1">Skin</tissue>
    </source>
</reference>
<organism evidence="1">
    <name type="scientific">Arion vulgaris</name>
    <dbReference type="NCBI Taxonomy" id="1028688"/>
    <lineage>
        <taxon>Eukaryota</taxon>
        <taxon>Metazoa</taxon>
        <taxon>Spiralia</taxon>
        <taxon>Lophotrochozoa</taxon>
        <taxon>Mollusca</taxon>
        <taxon>Gastropoda</taxon>
        <taxon>Heterobranchia</taxon>
        <taxon>Euthyneura</taxon>
        <taxon>Panpulmonata</taxon>
        <taxon>Eupulmonata</taxon>
        <taxon>Stylommatophora</taxon>
        <taxon>Helicina</taxon>
        <taxon>Arionoidea</taxon>
        <taxon>Arionidae</taxon>
        <taxon>Arion</taxon>
    </lineage>
</organism>
<sequence>MFVDVCLILLFVHNEKNNLSLYVGEFADRMSEKKTCIYFTATTFPHMTRSLSAEMAR</sequence>